<keyword evidence="2" id="KW-0732">Signal</keyword>
<feature type="chain" id="PRO_5010865024" evidence="2">
    <location>
        <begin position="25"/>
        <end position="448"/>
    </location>
</feature>
<proteinExistence type="predicted"/>
<reference evidence="3 4" key="1">
    <citation type="submission" date="2017-03" db="EMBL/GenBank/DDBJ databases">
        <title>An alternative strategy for trypanosome survival in the mammalian bloodstream revealed through genome and transcriptome analysis of the ubiquitous bovine parasite Trypanosoma (Megatrypanum) theileri.</title>
        <authorList>
            <person name="Kelly S."/>
            <person name="Ivens A."/>
            <person name="Mott A."/>
            <person name="O'Neill E."/>
            <person name="Emms D."/>
            <person name="Macleod O."/>
            <person name="Voorheis P."/>
            <person name="Matthews J."/>
            <person name="Matthews K."/>
            <person name="Carrington M."/>
        </authorList>
    </citation>
    <scope>NUCLEOTIDE SEQUENCE [LARGE SCALE GENOMIC DNA]</scope>
    <source>
        <strain evidence="3">Edinburgh</strain>
    </source>
</reference>
<organism evidence="3 4">
    <name type="scientific">Trypanosoma theileri</name>
    <dbReference type="NCBI Taxonomy" id="67003"/>
    <lineage>
        <taxon>Eukaryota</taxon>
        <taxon>Discoba</taxon>
        <taxon>Euglenozoa</taxon>
        <taxon>Kinetoplastea</taxon>
        <taxon>Metakinetoplastina</taxon>
        <taxon>Trypanosomatida</taxon>
        <taxon>Trypanosomatidae</taxon>
        <taxon>Trypanosoma</taxon>
    </lineage>
</organism>
<evidence type="ECO:0000313" key="3">
    <source>
        <dbReference type="EMBL" id="ORC85976.1"/>
    </source>
</evidence>
<dbReference type="EMBL" id="NBCO01000031">
    <property type="protein sequence ID" value="ORC85976.1"/>
    <property type="molecule type" value="Genomic_DNA"/>
</dbReference>
<dbReference type="Proteomes" id="UP000192257">
    <property type="component" value="Unassembled WGS sequence"/>
</dbReference>
<sequence>MSMVHFRVLCLLAIVFCCLGEARTKRRRADDPEKELFIVEEEGDEKEEDIESMVNSANQTVQMVKEAHALALESLKERNGCMDAAEAAGEASKKPTEFVARISELITKVNNNLSYILKDEEKVEEKEKSEALINQAVEAAKTAREKAVSTKIKAIDTAVKGVMALNASLLFYKKYDEEKQKYEGNTTDPSLKLKLLRLTTSVEKVLGKMQNMTKVALDAIDDADTARRTTLEAEHQANLAEGSAEKVRAVIQELEKAITTANEKREEEKRERERQIALEKEKEAQRQREAEQKRIEAEQRQREEEQRQREEEQRQKEAEQRQREEEQRQKEAEQRQREEEQKKIETKRKEKEAKAEEQKQLEEQPSAQGERTKAVNGQKSDKANTSTKQFSPSPRDANVSETSASALLKSDALAKAVYQLDGSSSPALLRVPLLLLLLLSVLGCMTVC</sequence>
<dbReference type="GeneID" id="39988423"/>
<feature type="compositionally biased region" description="Polar residues" evidence="1">
    <location>
        <begin position="365"/>
        <end position="392"/>
    </location>
</feature>
<feature type="compositionally biased region" description="Basic and acidic residues" evidence="1">
    <location>
        <begin position="261"/>
        <end position="362"/>
    </location>
</feature>
<protein>
    <submittedName>
        <fullName evidence="3">Uncharacterized protein</fullName>
    </submittedName>
</protein>
<evidence type="ECO:0000313" key="4">
    <source>
        <dbReference type="Proteomes" id="UP000192257"/>
    </source>
</evidence>
<gene>
    <name evidence="3" type="ORF">TM35_000311620</name>
</gene>
<feature type="signal peptide" evidence="2">
    <location>
        <begin position="1"/>
        <end position="24"/>
    </location>
</feature>
<dbReference type="VEuPathDB" id="TriTrypDB:TM35_000311620"/>
<keyword evidence="4" id="KW-1185">Reference proteome</keyword>
<dbReference type="AlphaFoldDB" id="A0A1X0NMM3"/>
<dbReference type="STRING" id="67003.A0A1X0NMM3"/>
<evidence type="ECO:0000256" key="1">
    <source>
        <dbReference type="SAM" id="MobiDB-lite"/>
    </source>
</evidence>
<accession>A0A1X0NMM3</accession>
<evidence type="ECO:0000256" key="2">
    <source>
        <dbReference type="SAM" id="SignalP"/>
    </source>
</evidence>
<dbReference type="RefSeq" id="XP_028880042.1">
    <property type="nucleotide sequence ID" value="XM_029028643.1"/>
</dbReference>
<comment type="caution">
    <text evidence="3">The sequence shown here is derived from an EMBL/GenBank/DDBJ whole genome shotgun (WGS) entry which is preliminary data.</text>
</comment>
<feature type="region of interest" description="Disordered" evidence="1">
    <location>
        <begin position="261"/>
        <end position="403"/>
    </location>
</feature>
<name>A0A1X0NMM3_9TRYP</name>